<proteinExistence type="predicted"/>
<sequence>RKPKSMISTAPEEYRAKYMLAIPSKTRKRIRRNRKKHRDKVEQFLNSLDIDTSAPKEQNGNSSNGTNSTNGTTTTTTSTTNNANNTNNTNNANNTSNTNGANDRADFSDEAYNHISCFYEELQAGNHGALRHCTVKIVDFGNACYINHHYTEEIQTREYR</sequence>
<dbReference type="Proteomes" id="UP000887580">
    <property type="component" value="Unplaced"/>
</dbReference>
<reference evidence="2" key="1">
    <citation type="submission" date="2022-11" db="UniProtKB">
        <authorList>
            <consortium name="WormBaseParasite"/>
        </authorList>
    </citation>
    <scope>IDENTIFICATION</scope>
</reference>
<evidence type="ECO:0000313" key="1">
    <source>
        <dbReference type="Proteomes" id="UP000887580"/>
    </source>
</evidence>
<name>A0AC35GP53_9BILA</name>
<evidence type="ECO:0000313" key="2">
    <source>
        <dbReference type="WBParaSite" id="PS1159_v2.g7182.t1"/>
    </source>
</evidence>
<protein>
    <submittedName>
        <fullName evidence="2">Protein kinase domain-containing protein</fullName>
    </submittedName>
</protein>
<dbReference type="WBParaSite" id="PS1159_v2.g7182.t1">
    <property type="protein sequence ID" value="PS1159_v2.g7182.t1"/>
    <property type="gene ID" value="PS1159_v2.g7182"/>
</dbReference>
<organism evidence="1 2">
    <name type="scientific">Panagrolaimus sp. PS1159</name>
    <dbReference type="NCBI Taxonomy" id="55785"/>
    <lineage>
        <taxon>Eukaryota</taxon>
        <taxon>Metazoa</taxon>
        <taxon>Ecdysozoa</taxon>
        <taxon>Nematoda</taxon>
        <taxon>Chromadorea</taxon>
        <taxon>Rhabditida</taxon>
        <taxon>Tylenchina</taxon>
        <taxon>Panagrolaimomorpha</taxon>
        <taxon>Panagrolaimoidea</taxon>
        <taxon>Panagrolaimidae</taxon>
        <taxon>Panagrolaimus</taxon>
    </lineage>
</organism>
<accession>A0AC35GP53</accession>